<dbReference type="EMBL" id="CP000360">
    <property type="protein sequence ID" value="ABF43455.1"/>
    <property type="molecule type" value="Genomic_DNA"/>
</dbReference>
<gene>
    <name evidence="2" type="ordered locus">Acid345_4455</name>
</gene>
<dbReference type="SUPFAM" id="SSF109854">
    <property type="entry name" value="DinB/YfiT-like putative metalloenzymes"/>
    <property type="match status" value="1"/>
</dbReference>
<dbReference type="eggNOG" id="COG2318">
    <property type="taxonomic scope" value="Bacteria"/>
</dbReference>
<dbReference type="KEGG" id="aba:Acid345_4455"/>
<evidence type="ECO:0000313" key="2">
    <source>
        <dbReference type="EMBL" id="ABF43455.1"/>
    </source>
</evidence>
<dbReference type="EnsemblBacteria" id="ABF43455">
    <property type="protein sequence ID" value="ABF43455"/>
    <property type="gene ID" value="Acid345_4455"/>
</dbReference>
<dbReference type="Proteomes" id="UP000002432">
    <property type="component" value="Chromosome"/>
</dbReference>
<dbReference type="HOGENOM" id="CLU_1709993_0_0_0"/>
<sequence length="169" mass="18110">MSATLQSTSDIAVLRGQNRTTQFAVKVNTEGISHAESLVSPASGGNNINWVVGHLVCVYNNVLPAVGQPTVLDYDKVKRYDRGSKPITAADAIEFATLLAGFDEAVVRFETGLGALTPEQLDEKAPFSPANNPDETVRSLMSLVAFHQAYHSGQLGVLRRVIGKPAAFK</sequence>
<dbReference type="STRING" id="204669.Acid345_4455"/>
<dbReference type="Gene3D" id="1.20.120.450">
    <property type="entry name" value="dinb family like domain"/>
    <property type="match status" value="1"/>
</dbReference>
<evidence type="ECO:0000313" key="3">
    <source>
        <dbReference type="Proteomes" id="UP000002432"/>
    </source>
</evidence>
<reference evidence="2 3" key="1">
    <citation type="journal article" date="2009" name="Appl. Environ. Microbiol.">
        <title>Three genomes from the phylum Acidobacteria provide insight into the lifestyles of these microorganisms in soils.</title>
        <authorList>
            <person name="Ward N.L."/>
            <person name="Challacombe J.F."/>
            <person name="Janssen P.H."/>
            <person name="Henrissat B."/>
            <person name="Coutinho P.M."/>
            <person name="Wu M."/>
            <person name="Xie G."/>
            <person name="Haft D.H."/>
            <person name="Sait M."/>
            <person name="Badger J."/>
            <person name="Barabote R.D."/>
            <person name="Bradley B."/>
            <person name="Brettin T.S."/>
            <person name="Brinkac L.M."/>
            <person name="Bruce D."/>
            <person name="Creasy T."/>
            <person name="Daugherty S.C."/>
            <person name="Davidsen T.M."/>
            <person name="DeBoy R.T."/>
            <person name="Detter J.C."/>
            <person name="Dodson R.J."/>
            <person name="Durkin A.S."/>
            <person name="Ganapathy A."/>
            <person name="Gwinn-Giglio M."/>
            <person name="Han C.S."/>
            <person name="Khouri H."/>
            <person name="Kiss H."/>
            <person name="Kothari S.P."/>
            <person name="Madupu R."/>
            <person name="Nelson K.E."/>
            <person name="Nelson W.C."/>
            <person name="Paulsen I."/>
            <person name="Penn K."/>
            <person name="Ren Q."/>
            <person name="Rosovitz M.J."/>
            <person name="Selengut J.D."/>
            <person name="Shrivastava S."/>
            <person name="Sullivan S.A."/>
            <person name="Tapia R."/>
            <person name="Thompson L.S."/>
            <person name="Watkins K.L."/>
            <person name="Yang Q."/>
            <person name="Yu C."/>
            <person name="Zafar N."/>
            <person name="Zhou L."/>
            <person name="Kuske C.R."/>
        </authorList>
    </citation>
    <scope>NUCLEOTIDE SEQUENCE [LARGE SCALE GENOMIC DNA]</scope>
    <source>
        <strain evidence="2 3">Ellin345</strain>
    </source>
</reference>
<dbReference type="RefSeq" id="WP_011525252.1">
    <property type="nucleotide sequence ID" value="NC_008009.1"/>
</dbReference>
<dbReference type="InterPro" id="IPR024775">
    <property type="entry name" value="DinB-like"/>
</dbReference>
<organism evidence="2 3">
    <name type="scientific">Koribacter versatilis (strain Ellin345)</name>
    <dbReference type="NCBI Taxonomy" id="204669"/>
    <lineage>
        <taxon>Bacteria</taxon>
        <taxon>Pseudomonadati</taxon>
        <taxon>Acidobacteriota</taxon>
        <taxon>Terriglobia</taxon>
        <taxon>Terriglobales</taxon>
        <taxon>Candidatus Korobacteraceae</taxon>
        <taxon>Candidatus Korobacter</taxon>
    </lineage>
</organism>
<evidence type="ECO:0000259" key="1">
    <source>
        <dbReference type="Pfam" id="PF12867"/>
    </source>
</evidence>
<protein>
    <recommendedName>
        <fullName evidence="1">DinB-like domain-containing protein</fullName>
    </recommendedName>
</protein>
<name>Q1II45_KORVE</name>
<dbReference type="InterPro" id="IPR034660">
    <property type="entry name" value="DinB/YfiT-like"/>
</dbReference>
<dbReference type="AlphaFoldDB" id="Q1II45"/>
<dbReference type="Pfam" id="PF12867">
    <property type="entry name" value="DinB_2"/>
    <property type="match status" value="1"/>
</dbReference>
<keyword evidence="3" id="KW-1185">Reference proteome</keyword>
<feature type="domain" description="DinB-like" evidence="1">
    <location>
        <begin position="30"/>
        <end position="155"/>
    </location>
</feature>
<proteinExistence type="predicted"/>
<accession>Q1II45</accession>